<dbReference type="InterPro" id="IPR036380">
    <property type="entry name" value="Isochorismatase-like_sf"/>
</dbReference>
<dbReference type="Proteomes" id="UP000566813">
    <property type="component" value="Unassembled WGS sequence"/>
</dbReference>
<dbReference type="GO" id="GO:0016787">
    <property type="term" value="F:hydrolase activity"/>
    <property type="evidence" value="ECO:0007669"/>
    <property type="project" value="UniProtKB-KW"/>
</dbReference>
<proteinExistence type="predicted"/>
<feature type="chain" id="PRO_5030747512" evidence="2">
    <location>
        <begin position="24"/>
        <end position="223"/>
    </location>
</feature>
<keyword evidence="2" id="KW-0732">Signal</keyword>
<feature type="signal peptide" evidence="2">
    <location>
        <begin position="1"/>
        <end position="23"/>
    </location>
</feature>
<feature type="domain" description="Isochorismatase-like" evidence="3">
    <location>
        <begin position="61"/>
        <end position="209"/>
    </location>
</feature>
<keyword evidence="5" id="KW-1185">Reference proteome</keyword>
<dbReference type="InterPro" id="IPR050272">
    <property type="entry name" value="Isochorismatase-like_hydrls"/>
</dbReference>
<dbReference type="PROSITE" id="PS51257">
    <property type="entry name" value="PROKAR_LIPOPROTEIN"/>
    <property type="match status" value="1"/>
</dbReference>
<dbReference type="RefSeq" id="WP_185664143.1">
    <property type="nucleotide sequence ID" value="NZ_JACLAW010000007.1"/>
</dbReference>
<sequence>MKVHNPLFALGLVAAAASTSACAQGAGPAPSIPAAVTDVWSDIKIPAAPELVPATVDAKTSALLILDMYPTSCNATARPSCVPTIPRVRSLLDQARAKGMKVIYSAGYTSLNGPTDPVPELARRPEDGLVRGPADKFYSSDLEKLLKDGGITTVVVTGTSADGTVLYTASSAAIRGIKAVVPVDGMSSKDRFAELYTAWHLKNSTASVTRNVVVTRSDLITIR</sequence>
<dbReference type="PANTHER" id="PTHR43540">
    <property type="entry name" value="PEROXYUREIDOACRYLATE/UREIDOACRYLATE AMIDOHYDROLASE-RELATED"/>
    <property type="match status" value="1"/>
</dbReference>
<gene>
    <name evidence="4" type="ORF">H7F51_10055</name>
</gene>
<evidence type="ECO:0000256" key="2">
    <source>
        <dbReference type="SAM" id="SignalP"/>
    </source>
</evidence>
<organism evidence="4 5">
    <name type="scientific">Novosphingobium flavum</name>
    <dbReference type="NCBI Taxonomy" id="1778672"/>
    <lineage>
        <taxon>Bacteria</taxon>
        <taxon>Pseudomonadati</taxon>
        <taxon>Pseudomonadota</taxon>
        <taxon>Alphaproteobacteria</taxon>
        <taxon>Sphingomonadales</taxon>
        <taxon>Sphingomonadaceae</taxon>
        <taxon>Novosphingobium</taxon>
    </lineage>
</organism>
<dbReference type="EMBL" id="JACLAW010000007">
    <property type="protein sequence ID" value="MBC2665868.1"/>
    <property type="molecule type" value="Genomic_DNA"/>
</dbReference>
<reference evidence="4 5" key="1">
    <citation type="submission" date="2020-08" db="EMBL/GenBank/DDBJ databases">
        <title>The genome sequence of type strain Novosphingobium flavum NBRC 111647.</title>
        <authorList>
            <person name="Liu Y."/>
        </authorList>
    </citation>
    <scope>NUCLEOTIDE SEQUENCE [LARGE SCALE GENOMIC DNA]</scope>
    <source>
        <strain evidence="4 5">NBRC 111647</strain>
    </source>
</reference>
<dbReference type="Pfam" id="PF00857">
    <property type="entry name" value="Isochorismatase"/>
    <property type="match status" value="1"/>
</dbReference>
<accession>A0A7X1FRY6</accession>
<keyword evidence="1 4" id="KW-0378">Hydrolase</keyword>
<evidence type="ECO:0000313" key="5">
    <source>
        <dbReference type="Proteomes" id="UP000566813"/>
    </source>
</evidence>
<protein>
    <submittedName>
        <fullName evidence="4">Cysteine hydrolase</fullName>
    </submittedName>
</protein>
<comment type="caution">
    <text evidence="4">The sequence shown here is derived from an EMBL/GenBank/DDBJ whole genome shotgun (WGS) entry which is preliminary data.</text>
</comment>
<dbReference type="PANTHER" id="PTHR43540:SF6">
    <property type="entry name" value="ISOCHORISMATASE-LIKE DOMAIN-CONTAINING PROTEIN"/>
    <property type="match status" value="1"/>
</dbReference>
<name>A0A7X1FRY6_9SPHN</name>
<dbReference type="Gene3D" id="3.40.50.850">
    <property type="entry name" value="Isochorismatase-like"/>
    <property type="match status" value="1"/>
</dbReference>
<evidence type="ECO:0000313" key="4">
    <source>
        <dbReference type="EMBL" id="MBC2665868.1"/>
    </source>
</evidence>
<evidence type="ECO:0000259" key="3">
    <source>
        <dbReference type="Pfam" id="PF00857"/>
    </source>
</evidence>
<dbReference type="InterPro" id="IPR000868">
    <property type="entry name" value="Isochorismatase-like_dom"/>
</dbReference>
<dbReference type="SUPFAM" id="SSF52499">
    <property type="entry name" value="Isochorismatase-like hydrolases"/>
    <property type="match status" value="1"/>
</dbReference>
<dbReference type="AlphaFoldDB" id="A0A7X1FRY6"/>
<evidence type="ECO:0000256" key="1">
    <source>
        <dbReference type="ARBA" id="ARBA00022801"/>
    </source>
</evidence>